<evidence type="ECO:0000256" key="1">
    <source>
        <dbReference type="SAM" id="SignalP"/>
    </source>
</evidence>
<keyword evidence="2" id="KW-0614">Plasmid</keyword>
<feature type="signal peptide" evidence="1">
    <location>
        <begin position="1"/>
        <end position="27"/>
    </location>
</feature>
<evidence type="ECO:0000313" key="3">
    <source>
        <dbReference type="Proteomes" id="UP000270411"/>
    </source>
</evidence>
<proteinExistence type="predicted"/>
<dbReference type="RefSeq" id="WP_017512642.1">
    <property type="nucleotide sequence ID" value="NZ_CP033968.1"/>
</dbReference>
<dbReference type="EMBL" id="CP033968">
    <property type="protein sequence ID" value="AZG12172.1"/>
    <property type="molecule type" value="Genomic_DNA"/>
</dbReference>
<dbReference type="AlphaFoldDB" id="A0A3G8GXY6"/>
<dbReference type="GeneID" id="60825003"/>
<dbReference type="KEGG" id="cpau:EHF44_01515"/>
<name>A0A3G8GXY6_9BURK</name>
<sequence length="484" mass="50986">MKLNLKRIVVTLSLMTWLLGLPGAAHAGLQDALDGMFMSNSTTPSSFTNQSRGGLVGGGASVRMPIRNINLIAFDPPRISAGCGGIDLFGGSFSFINADQLVALFRQIAANAVGVAFKAAIDAINPALGKLMQDFQNKIAALNSMMKNTCSLATTIMDKSGASDAIRSFVGQKIAPEVETASGAITDFFAGINSFLPEPNSGTRAAAASGKAPELGNMTWKALKSSKAGEMLGNPSTAETNPDGANEIVMSLVGAVVVGPENDSDQTNPDGSVQVDNGRYWSPTLRLPDLRDGNMGGEKPVYVLRCQDGYDEGSCRRISRASINFSGVRGYVYTMLLGDATGATTTADSIVGKLIFCSGNACNFTSQQKTFIGLVSAPVLGMMKKVQAMPGAADHIARQMAPVIINEITIKFAESALVAAQAAFGGTKYTADERVLKAQSDLLHEVIDMRRAATEQLPAINEAIAYTKAINQDNPAVFVKPEIR</sequence>
<dbReference type="OrthoDB" id="9797479at2"/>
<gene>
    <name evidence="2" type="ORF">EHF44_01515</name>
</gene>
<evidence type="ECO:0000313" key="2">
    <source>
        <dbReference type="EMBL" id="AZG12172.1"/>
    </source>
</evidence>
<protein>
    <submittedName>
        <fullName evidence="2">Conjugal transfer protein TraH</fullName>
    </submittedName>
</protein>
<accession>A0A3G8GXY6</accession>
<keyword evidence="1" id="KW-0732">Signal</keyword>
<dbReference type="Pfam" id="PF06122">
    <property type="entry name" value="TraH"/>
    <property type="match status" value="1"/>
</dbReference>
<dbReference type="InterPro" id="IPR010927">
    <property type="entry name" value="T4SS_TraH"/>
</dbReference>
<feature type="chain" id="PRO_5017924270" evidence="1">
    <location>
        <begin position="28"/>
        <end position="484"/>
    </location>
</feature>
<geneLocation type="plasmid" evidence="2">
    <name>unnamed1</name>
</geneLocation>
<organism evidence="2 3">
    <name type="scientific">Cupriavidus pauculus</name>
    <dbReference type="NCBI Taxonomy" id="82633"/>
    <lineage>
        <taxon>Bacteria</taxon>
        <taxon>Pseudomonadati</taxon>
        <taxon>Pseudomonadota</taxon>
        <taxon>Betaproteobacteria</taxon>
        <taxon>Burkholderiales</taxon>
        <taxon>Burkholderiaceae</taxon>
        <taxon>Cupriavidus</taxon>
    </lineage>
</organism>
<dbReference type="Proteomes" id="UP000270411">
    <property type="component" value="Plasmid unnamed1"/>
</dbReference>
<reference evidence="3" key="1">
    <citation type="submission" date="2018-11" db="EMBL/GenBank/DDBJ databases">
        <title>FDA dAtabase for Regulatory Grade micrObial Sequences (FDA-ARGOS): Supporting development and validation of Infectious Disease Dx tests.</title>
        <authorList>
            <person name="Goldberg B."/>
            <person name="Campos J."/>
            <person name="Tallon L."/>
            <person name="Sadzewicz L."/>
            <person name="Zhao X."/>
            <person name="Vavikolanu K."/>
            <person name="Mehta A."/>
            <person name="Aluvathingal J."/>
            <person name="Nadendla S."/>
            <person name="Geyer C."/>
            <person name="Nandy P."/>
            <person name="Yan Y."/>
            <person name="Sichtig H."/>
        </authorList>
    </citation>
    <scope>NUCLEOTIDE SEQUENCE [LARGE SCALE GENOMIC DNA]</scope>
    <source>
        <strain evidence="3">FDAARGOS_614</strain>
        <plasmid evidence="3">unnamed1</plasmid>
    </source>
</reference>